<gene>
    <name evidence="1" type="primary">SHANK2_2</name>
    <name evidence="1" type="ORF">TWF481_007854</name>
</gene>
<name>A0AAV9W7K2_9PEZI</name>
<dbReference type="EMBL" id="JAVHJL010000005">
    <property type="protein sequence ID" value="KAK6502809.1"/>
    <property type="molecule type" value="Genomic_DNA"/>
</dbReference>
<proteinExistence type="predicted"/>
<evidence type="ECO:0000313" key="2">
    <source>
        <dbReference type="Proteomes" id="UP001370758"/>
    </source>
</evidence>
<dbReference type="GO" id="GO:0003824">
    <property type="term" value="F:catalytic activity"/>
    <property type="evidence" value="ECO:0007669"/>
    <property type="project" value="InterPro"/>
</dbReference>
<sequence length="135" mass="14565">MASAIKKLTQNDYTVGLVYVKPLEMQAIIAMLDEEHELLPLNEYDENEYTLGRIGVHNVVIVGPTIGEQGKVAICTVVNQIRLSFKNVKIGLLVGIGGGVPRPGHDVRLGDVVVGAPEYGPAVVEYLGKWNAEGI</sequence>
<dbReference type="Proteomes" id="UP001370758">
    <property type="component" value="Unassembled WGS sequence"/>
</dbReference>
<keyword evidence="2" id="KW-1185">Reference proteome</keyword>
<dbReference type="Gene3D" id="3.40.50.1580">
    <property type="entry name" value="Nucleoside phosphorylase domain"/>
    <property type="match status" value="1"/>
</dbReference>
<accession>A0AAV9W7K2</accession>
<dbReference type="PANTHER" id="PTHR46082">
    <property type="entry name" value="ATP/GTP-BINDING PROTEIN-RELATED"/>
    <property type="match status" value="1"/>
</dbReference>
<dbReference type="InterPro" id="IPR053137">
    <property type="entry name" value="NLR-like"/>
</dbReference>
<reference evidence="1 2" key="1">
    <citation type="submission" date="2023-08" db="EMBL/GenBank/DDBJ databases">
        <authorList>
            <person name="Palmer J.M."/>
        </authorList>
    </citation>
    <scope>NUCLEOTIDE SEQUENCE [LARGE SCALE GENOMIC DNA]</scope>
    <source>
        <strain evidence="1 2">TWF481</strain>
    </source>
</reference>
<dbReference type="SUPFAM" id="SSF53167">
    <property type="entry name" value="Purine and uridine phosphorylases"/>
    <property type="match status" value="1"/>
</dbReference>
<dbReference type="PANTHER" id="PTHR46082:SF11">
    <property type="entry name" value="AAA+ ATPASE DOMAIN-CONTAINING PROTEIN-RELATED"/>
    <property type="match status" value="1"/>
</dbReference>
<dbReference type="AlphaFoldDB" id="A0AAV9W7K2"/>
<organism evidence="1 2">
    <name type="scientific">Arthrobotrys musiformis</name>
    <dbReference type="NCBI Taxonomy" id="47236"/>
    <lineage>
        <taxon>Eukaryota</taxon>
        <taxon>Fungi</taxon>
        <taxon>Dikarya</taxon>
        <taxon>Ascomycota</taxon>
        <taxon>Pezizomycotina</taxon>
        <taxon>Orbiliomycetes</taxon>
        <taxon>Orbiliales</taxon>
        <taxon>Orbiliaceae</taxon>
        <taxon>Arthrobotrys</taxon>
    </lineage>
</organism>
<evidence type="ECO:0000313" key="1">
    <source>
        <dbReference type="EMBL" id="KAK6502809.1"/>
    </source>
</evidence>
<comment type="caution">
    <text evidence="1">The sequence shown here is derived from an EMBL/GenBank/DDBJ whole genome shotgun (WGS) entry which is preliminary data.</text>
</comment>
<protein>
    <submittedName>
        <fullName evidence="1">SH3 and multiple ankyrin repeat domains protein 2</fullName>
    </submittedName>
</protein>
<dbReference type="GO" id="GO:0009116">
    <property type="term" value="P:nucleoside metabolic process"/>
    <property type="evidence" value="ECO:0007669"/>
    <property type="project" value="InterPro"/>
</dbReference>
<dbReference type="InterPro" id="IPR035994">
    <property type="entry name" value="Nucleoside_phosphorylase_sf"/>
</dbReference>